<dbReference type="EMBL" id="CP099490">
    <property type="protein sequence ID" value="USQ77419.1"/>
    <property type="molecule type" value="Genomic_DNA"/>
</dbReference>
<name>A0ABY4YLD5_9MICO</name>
<sequence>MGFFDKIKKAFDTGGIKVELEAPKSFDWGDQTIPTRVTIVGHESEPRSIRSLSFTLKDEGDNKMAPGMRDKDRPSRPDGRRFSSSYEHLVALELGPGETHTMEVGVPLSAGAGPGLLERMSFGADGATLHFGTQWYVLSVSAPVEGANMARADTTRLKASGQLGDQRIAFG</sequence>
<protein>
    <submittedName>
        <fullName evidence="2">Uncharacterized protein</fullName>
    </submittedName>
</protein>
<feature type="region of interest" description="Disordered" evidence="1">
    <location>
        <begin position="58"/>
        <end position="81"/>
    </location>
</feature>
<dbReference type="RefSeq" id="WP_252622533.1">
    <property type="nucleotide sequence ID" value="NZ_CP099490.1"/>
</dbReference>
<gene>
    <name evidence="2" type="ORF">NF557_05755</name>
</gene>
<reference evidence="2" key="1">
    <citation type="submission" date="2022-06" db="EMBL/GenBank/DDBJ databases">
        <title>Ornithinimicrobium JY.X270.</title>
        <authorList>
            <person name="Huang Y."/>
        </authorList>
    </citation>
    <scope>NUCLEOTIDE SEQUENCE</scope>
    <source>
        <strain evidence="2">JY.X270</strain>
    </source>
</reference>
<evidence type="ECO:0000313" key="3">
    <source>
        <dbReference type="Proteomes" id="UP001056535"/>
    </source>
</evidence>
<organism evidence="2 3">
    <name type="scientific">Ornithinimicrobium cryptoxanthini</name>
    <dbReference type="NCBI Taxonomy" id="2934161"/>
    <lineage>
        <taxon>Bacteria</taxon>
        <taxon>Bacillati</taxon>
        <taxon>Actinomycetota</taxon>
        <taxon>Actinomycetes</taxon>
        <taxon>Micrococcales</taxon>
        <taxon>Ornithinimicrobiaceae</taxon>
        <taxon>Ornithinimicrobium</taxon>
    </lineage>
</organism>
<proteinExistence type="predicted"/>
<evidence type="ECO:0000256" key="1">
    <source>
        <dbReference type="SAM" id="MobiDB-lite"/>
    </source>
</evidence>
<keyword evidence="3" id="KW-1185">Reference proteome</keyword>
<dbReference type="Proteomes" id="UP001056535">
    <property type="component" value="Chromosome"/>
</dbReference>
<evidence type="ECO:0000313" key="2">
    <source>
        <dbReference type="EMBL" id="USQ77419.1"/>
    </source>
</evidence>
<accession>A0ABY4YLD5</accession>